<keyword evidence="1" id="KW-0472">Membrane</keyword>
<comment type="caution">
    <text evidence="2">The sequence shown here is derived from an EMBL/GenBank/DDBJ whole genome shotgun (WGS) entry which is preliminary data.</text>
</comment>
<organism evidence="2 3">
    <name type="scientific">Aphanizomenon flos-aquae LD13</name>
    <dbReference type="NCBI Taxonomy" id="1710894"/>
    <lineage>
        <taxon>Bacteria</taxon>
        <taxon>Bacillati</taxon>
        <taxon>Cyanobacteriota</taxon>
        <taxon>Cyanophyceae</taxon>
        <taxon>Nostocales</taxon>
        <taxon>Aphanizomenonaceae</taxon>
        <taxon>Aphanizomenon</taxon>
    </lineage>
</organism>
<dbReference type="Proteomes" id="UP000092382">
    <property type="component" value="Unassembled WGS sequence"/>
</dbReference>
<protein>
    <submittedName>
        <fullName evidence="2">Uncharacterized protein</fullName>
    </submittedName>
</protein>
<feature type="transmembrane region" description="Helical" evidence="1">
    <location>
        <begin position="20"/>
        <end position="39"/>
    </location>
</feature>
<proteinExistence type="predicted"/>
<name>A0A1B7VSU3_APHFL</name>
<evidence type="ECO:0000256" key="1">
    <source>
        <dbReference type="SAM" id="Phobius"/>
    </source>
</evidence>
<accession>A0A1B7VSU3</accession>
<reference evidence="2 3" key="1">
    <citation type="submission" date="2015-09" db="EMBL/GenBank/DDBJ databases">
        <title>Whole genome shotgun sequence assembly of Aphanizomenon flos-aquae UKL13.</title>
        <authorList>
            <person name="Driscoll C."/>
        </authorList>
    </citation>
    <scope>NUCLEOTIDE SEQUENCE [LARGE SCALE GENOMIC DNA]</scope>
    <source>
        <strain evidence="2">MDT13</strain>
    </source>
</reference>
<dbReference type="EMBL" id="LJOY01000052">
    <property type="protein sequence ID" value="OBQ23985.1"/>
    <property type="molecule type" value="Genomic_DNA"/>
</dbReference>
<dbReference type="AlphaFoldDB" id="A0A1B7VSU3"/>
<evidence type="ECO:0000313" key="2">
    <source>
        <dbReference type="EMBL" id="OBQ23985.1"/>
    </source>
</evidence>
<evidence type="ECO:0000313" key="3">
    <source>
        <dbReference type="Proteomes" id="UP000092382"/>
    </source>
</evidence>
<dbReference type="PATRIC" id="fig|1710894.3.peg.1145"/>
<sequence length="74" mass="8225">MSPVNQQLFSQTGLNFMTSTTNSCCFLPIGTVLILSILMTQKAMSEALINLGEVSEELLRSDRLPMLNFPDDQE</sequence>
<keyword evidence="1" id="KW-0812">Transmembrane</keyword>
<keyword evidence="1" id="KW-1133">Transmembrane helix</keyword>
<gene>
    <name evidence="2" type="ORF">AN481_14405</name>
</gene>